<feature type="non-terminal residue" evidence="2">
    <location>
        <position position="1"/>
    </location>
</feature>
<organism evidence="2">
    <name type="scientific">marine metagenome</name>
    <dbReference type="NCBI Taxonomy" id="408172"/>
    <lineage>
        <taxon>unclassified sequences</taxon>
        <taxon>metagenomes</taxon>
        <taxon>ecological metagenomes</taxon>
    </lineage>
</organism>
<reference evidence="2" key="1">
    <citation type="submission" date="2018-05" db="EMBL/GenBank/DDBJ databases">
        <authorList>
            <person name="Lanie J.A."/>
            <person name="Ng W.-L."/>
            <person name="Kazmierczak K.M."/>
            <person name="Andrzejewski T.M."/>
            <person name="Davidsen T.M."/>
            <person name="Wayne K.J."/>
            <person name="Tettelin H."/>
            <person name="Glass J.I."/>
            <person name="Rusch D."/>
            <person name="Podicherti R."/>
            <person name="Tsui H.-C.T."/>
            <person name="Winkler M.E."/>
        </authorList>
    </citation>
    <scope>NUCLEOTIDE SEQUENCE</scope>
</reference>
<feature type="domain" description="PBP" evidence="1">
    <location>
        <begin position="25"/>
        <end position="247"/>
    </location>
</feature>
<gene>
    <name evidence="2" type="ORF">METZ01_LOCUS1741</name>
</gene>
<dbReference type="Pfam" id="PF12849">
    <property type="entry name" value="PBP_like_2"/>
    <property type="match status" value="1"/>
</dbReference>
<dbReference type="InterPro" id="IPR052738">
    <property type="entry name" value="ABC-Tungstate_binding"/>
</dbReference>
<dbReference type="Gene3D" id="3.40.190.10">
    <property type="entry name" value="Periplasmic binding protein-like II"/>
    <property type="match status" value="2"/>
</dbReference>
<accession>A0A381N2X9</accession>
<name>A0A381N2X9_9ZZZZ</name>
<dbReference type="SUPFAM" id="SSF53850">
    <property type="entry name" value="Periplasmic binding protein-like II"/>
    <property type="match status" value="1"/>
</dbReference>
<dbReference type="PANTHER" id="PTHR37945:SF1">
    <property type="entry name" value="EXTRACELLULAR TUNGSTATE BINDING PROTEIN"/>
    <property type="match status" value="1"/>
</dbReference>
<evidence type="ECO:0000313" key="2">
    <source>
        <dbReference type="EMBL" id="SUZ48887.1"/>
    </source>
</evidence>
<protein>
    <recommendedName>
        <fullName evidence="1">PBP domain-containing protein</fullName>
    </recommendedName>
</protein>
<sequence>VKRLKHHFVYSLVCGLVVTGAACATQSETQLVILATSTSVSNSGLLDVLLPAFEQVSGARIDGHLVGSGLALQMLDREQADLVISHAPTMEASFLAKHPEWSYKKLMYNQFLLVGPLDDPANVLSAPSIEAAMQQIVEHGARFVSRGDESGTHTREQQLFTLAGVTPSADQLVITGQGQGRSLRIASEIEAYLLTDESTFARAQDALDLQPVFQGGPQLLNTYAVIMNTEDPHQESRERTKHLFEWLTDGGGRTVVAEFKVNSSLIGFSVWPLDKPRDQPSASPY</sequence>
<dbReference type="AlphaFoldDB" id="A0A381N2X9"/>
<dbReference type="InterPro" id="IPR024370">
    <property type="entry name" value="PBP_domain"/>
</dbReference>
<proteinExistence type="predicted"/>
<dbReference type="EMBL" id="UINC01000091">
    <property type="protein sequence ID" value="SUZ48887.1"/>
    <property type="molecule type" value="Genomic_DNA"/>
</dbReference>
<dbReference type="PANTHER" id="PTHR37945">
    <property type="entry name" value="EXTRACELLULAR TUNGSTATE BINDING PROTEIN"/>
    <property type="match status" value="1"/>
</dbReference>
<evidence type="ECO:0000259" key="1">
    <source>
        <dbReference type="Pfam" id="PF12849"/>
    </source>
</evidence>